<gene>
    <name evidence="1" type="ORF">UABAM_02902</name>
</gene>
<protein>
    <submittedName>
        <fullName evidence="1">Uncharacterized protein</fullName>
    </submittedName>
</protein>
<proteinExistence type="predicted"/>
<dbReference type="Proteomes" id="UP000326354">
    <property type="component" value="Chromosome"/>
</dbReference>
<evidence type="ECO:0000313" key="2">
    <source>
        <dbReference type="Proteomes" id="UP000326354"/>
    </source>
</evidence>
<name>A0A5S9F3R8_UABAM</name>
<sequence length="71" mass="8740">MRIVKQKTLHTVENLRIEEDLSFRGFKFCFTWNSPKIRRFYFAFIYKGTWSVGRNFISLDIVWSPFYKCYI</sequence>
<organism evidence="1 2">
    <name type="scientific">Uabimicrobium amorphum</name>
    <dbReference type="NCBI Taxonomy" id="2596890"/>
    <lineage>
        <taxon>Bacteria</taxon>
        <taxon>Pseudomonadati</taxon>
        <taxon>Planctomycetota</taxon>
        <taxon>Candidatus Uabimicrobiia</taxon>
        <taxon>Candidatus Uabimicrobiales</taxon>
        <taxon>Candidatus Uabimicrobiaceae</taxon>
        <taxon>Candidatus Uabimicrobium</taxon>
    </lineage>
</organism>
<dbReference type="KEGG" id="uam:UABAM_02902"/>
<dbReference type="AlphaFoldDB" id="A0A5S9F3R8"/>
<accession>A0A5S9F3R8</accession>
<reference evidence="1 2" key="1">
    <citation type="submission" date="2019-08" db="EMBL/GenBank/DDBJ databases">
        <title>Complete genome sequence of Candidatus Uab amorphum.</title>
        <authorList>
            <person name="Shiratori T."/>
            <person name="Suzuki S."/>
            <person name="Kakizawa Y."/>
            <person name="Ishida K."/>
        </authorList>
    </citation>
    <scope>NUCLEOTIDE SEQUENCE [LARGE SCALE GENOMIC DNA]</scope>
    <source>
        <strain evidence="1 2">SRT547</strain>
    </source>
</reference>
<keyword evidence="2" id="KW-1185">Reference proteome</keyword>
<evidence type="ECO:0000313" key="1">
    <source>
        <dbReference type="EMBL" id="BBM84541.1"/>
    </source>
</evidence>
<dbReference type="EMBL" id="AP019860">
    <property type="protein sequence ID" value="BBM84541.1"/>
    <property type="molecule type" value="Genomic_DNA"/>
</dbReference>